<evidence type="ECO:0000256" key="4">
    <source>
        <dbReference type="ARBA" id="ARBA00022454"/>
    </source>
</evidence>
<comment type="caution">
    <text evidence="8">The sequence shown here is derived from an EMBL/GenBank/DDBJ whole genome shotgun (WGS) entry which is preliminary data.</text>
</comment>
<dbReference type="GeneID" id="63718314"/>
<feature type="region of interest" description="Disordered" evidence="7">
    <location>
        <begin position="671"/>
        <end position="696"/>
    </location>
</feature>
<evidence type="ECO:0008006" key="10">
    <source>
        <dbReference type="Google" id="ProtNLM"/>
    </source>
</evidence>
<dbReference type="PANTHER" id="PTHR48208:SF2">
    <property type="entry name" value="CENTROMERE PROTEIN I"/>
    <property type="match status" value="1"/>
</dbReference>
<keyword evidence="6" id="KW-0137">Centromere</keyword>
<dbReference type="Proteomes" id="UP000076580">
    <property type="component" value="Chromosome 02"/>
</dbReference>
<evidence type="ECO:0000256" key="1">
    <source>
        <dbReference type="ARBA" id="ARBA00004123"/>
    </source>
</evidence>
<dbReference type="AlphaFoldDB" id="A0A151GNF4"/>
<proteinExistence type="inferred from homology"/>
<evidence type="ECO:0000256" key="6">
    <source>
        <dbReference type="ARBA" id="ARBA00023328"/>
    </source>
</evidence>
<dbReference type="InterPro" id="IPR012485">
    <property type="entry name" value="CENP-I"/>
</dbReference>
<keyword evidence="4" id="KW-0158">Chromosome</keyword>
<dbReference type="InParanoid" id="A0A151GNF4"/>
<dbReference type="CDD" id="cd22647">
    <property type="entry name" value="CTF3_NTD_HEAT"/>
    <property type="match status" value="1"/>
</dbReference>
<comment type="similarity">
    <text evidence="3">Belongs to the CENP-I/CTF3 family.</text>
</comment>
<dbReference type="EMBL" id="LAYC01000002">
    <property type="protein sequence ID" value="KYK58654.1"/>
    <property type="molecule type" value="Genomic_DNA"/>
</dbReference>
<dbReference type="Pfam" id="PF07778">
    <property type="entry name" value="CENP-I"/>
    <property type="match status" value="1"/>
</dbReference>
<evidence type="ECO:0000256" key="7">
    <source>
        <dbReference type="SAM" id="MobiDB-lite"/>
    </source>
</evidence>
<comment type="subcellular location">
    <subcellularLocation>
        <location evidence="2">Chromosome</location>
        <location evidence="2">Centromere</location>
    </subcellularLocation>
    <subcellularLocation>
        <location evidence="1">Nucleus</location>
    </subcellularLocation>
</comment>
<evidence type="ECO:0000256" key="5">
    <source>
        <dbReference type="ARBA" id="ARBA00023242"/>
    </source>
</evidence>
<reference evidence="8 9" key="1">
    <citation type="journal article" date="2016" name="Sci. Rep.">
        <title>Insights into Adaptations to a Near-Obligate Nematode Endoparasitic Lifestyle from the Finished Genome of Drechmeria coniospora.</title>
        <authorList>
            <person name="Zhang L."/>
            <person name="Zhou Z."/>
            <person name="Guo Q."/>
            <person name="Fokkens L."/>
            <person name="Miskei M."/>
            <person name="Pocsi I."/>
            <person name="Zhang W."/>
            <person name="Chen M."/>
            <person name="Wang L."/>
            <person name="Sun Y."/>
            <person name="Donzelli B.G."/>
            <person name="Gibson D.M."/>
            <person name="Nelson D.R."/>
            <person name="Luo J.G."/>
            <person name="Rep M."/>
            <person name="Liu H."/>
            <person name="Yang S."/>
            <person name="Wang J."/>
            <person name="Krasnoff S.B."/>
            <person name="Xu Y."/>
            <person name="Molnar I."/>
            <person name="Lin M."/>
        </authorList>
    </citation>
    <scope>NUCLEOTIDE SEQUENCE [LARGE SCALE GENOMIC DNA]</scope>
    <source>
        <strain evidence="8 9">ARSEF 6962</strain>
    </source>
</reference>
<evidence type="ECO:0000313" key="8">
    <source>
        <dbReference type="EMBL" id="KYK58654.1"/>
    </source>
</evidence>
<protein>
    <recommendedName>
        <fullName evidence="10">Mis6 domain-containing protein</fullName>
    </recommendedName>
</protein>
<dbReference type="GO" id="GO:0000070">
    <property type="term" value="P:mitotic sister chromatid segregation"/>
    <property type="evidence" value="ECO:0007669"/>
    <property type="project" value="TreeGrafter"/>
</dbReference>
<keyword evidence="5" id="KW-0539">Nucleus</keyword>
<feature type="compositionally biased region" description="Polar residues" evidence="7">
    <location>
        <begin position="677"/>
        <end position="696"/>
    </location>
</feature>
<keyword evidence="9" id="KW-1185">Reference proteome</keyword>
<dbReference type="STRING" id="98403.A0A151GNF4"/>
<dbReference type="RefSeq" id="XP_040658006.1">
    <property type="nucleotide sequence ID" value="XM_040802973.1"/>
</dbReference>
<name>A0A151GNF4_DRECN</name>
<dbReference type="PANTHER" id="PTHR48208">
    <property type="entry name" value="CENTROMERE PROTEIN I"/>
    <property type="match status" value="1"/>
</dbReference>
<organism evidence="8 9">
    <name type="scientific">Drechmeria coniospora</name>
    <name type="common">Nematophagous fungus</name>
    <name type="synonym">Meria coniospora</name>
    <dbReference type="NCBI Taxonomy" id="98403"/>
    <lineage>
        <taxon>Eukaryota</taxon>
        <taxon>Fungi</taxon>
        <taxon>Dikarya</taxon>
        <taxon>Ascomycota</taxon>
        <taxon>Pezizomycotina</taxon>
        <taxon>Sordariomycetes</taxon>
        <taxon>Hypocreomycetidae</taxon>
        <taxon>Hypocreales</taxon>
        <taxon>Ophiocordycipitaceae</taxon>
        <taxon>Drechmeria</taxon>
    </lineage>
</organism>
<sequence length="696" mass="77061">MTVTTDEDVNALVHVVVSASKLPAKSRSTAVKPVVAQLASLCYERGLLPDALGQLVDLLTSPSYLDQASLQTLARNLYPRGKVEADVVLRILGTLGHGRLKMSLGVQAALLRWLILVQHDLQEREVLARAYGFLFGLLDTAAIRLNLSRQTGNDPCLVGLLRVFKDYYPEIIVGDAHPDPAWRARLDEIQEAHRRQVDGPSSALLDGFRVNRPMDRTLRNRLLPAVHTPYATEDSVTLEEIENVRSFVQKLEKLELPNQLVAVLADPLLQKLLLLRPDATSHRRVSNWLGSVLQDVLDGDADEGTLWEVLEVVREFVVQTKTLPPVLLGFFCRFFEVWSGEGRRDLVLDILSYAPLQDFQELSKFIFGPLEACIQDDSPDTQRALLGLYTSLLHYWTSVLESSSTVPPDASQAISSLLHHVNRLNLTLLQTAPSLATEAAILSFYECTIPLLAHPTLQQHVRIELPPSPLVYSLFFSASLASVSRLSLILARFKKGFEKAMATRPRGDGSNRIDASSYTKAYVNHYNGFLMDMCNCLWRARAFSDSDSNAHGCMVPRATVSALTAYVASVDKSFTLASLFSLSHSPVLCLQSIRCVRDLEDKAMAEDLSIRTRHAGPVTQNSLSRLAASGGVRLTWQEYRISVLERLTREGLPGITELLTNTMTVLKNSMDDRSRKQMATSSPHAGTQDTSLLGGS</sequence>
<evidence type="ECO:0000313" key="9">
    <source>
        <dbReference type="Proteomes" id="UP000076580"/>
    </source>
</evidence>
<evidence type="ECO:0000256" key="3">
    <source>
        <dbReference type="ARBA" id="ARBA00005470"/>
    </source>
</evidence>
<dbReference type="GO" id="GO:0034080">
    <property type="term" value="P:CENP-A containing chromatin assembly"/>
    <property type="evidence" value="ECO:0007669"/>
    <property type="project" value="TreeGrafter"/>
</dbReference>
<dbReference type="GO" id="GO:0005634">
    <property type="term" value="C:nucleus"/>
    <property type="evidence" value="ECO:0007669"/>
    <property type="project" value="UniProtKB-SubCell"/>
</dbReference>
<evidence type="ECO:0000256" key="2">
    <source>
        <dbReference type="ARBA" id="ARBA00004584"/>
    </source>
</evidence>
<accession>A0A151GNF4</accession>
<gene>
    <name evidence="8" type="ORF">DCS_05671</name>
</gene>
<dbReference type="GO" id="GO:0000939">
    <property type="term" value="C:inner kinetochore"/>
    <property type="evidence" value="ECO:0007669"/>
    <property type="project" value="TreeGrafter"/>
</dbReference>